<feature type="domain" description="HTH OST-type" evidence="1">
    <location>
        <begin position="163"/>
        <end position="234"/>
    </location>
</feature>
<dbReference type="EMBL" id="JANIBK010000049">
    <property type="protein sequence ID" value="MCQ8128946.1"/>
    <property type="molecule type" value="Genomic_DNA"/>
</dbReference>
<accession>A0ABT1U7B0</accession>
<name>A0ABT1U7B0_9GAMM</name>
<comment type="caution">
    <text evidence="2">The sequence shown here is derived from an EMBL/GenBank/DDBJ whole genome shotgun (WGS) entry which is preliminary data.</text>
</comment>
<dbReference type="Gene3D" id="3.40.50.1010">
    <property type="entry name" value="5'-nuclease"/>
    <property type="match status" value="1"/>
</dbReference>
<dbReference type="PANTHER" id="PTHR35811">
    <property type="entry name" value="SLR1870 PROTEIN"/>
    <property type="match status" value="1"/>
</dbReference>
<dbReference type="RefSeq" id="WP_256615364.1">
    <property type="nucleotide sequence ID" value="NZ_JANIBK010000049.1"/>
</dbReference>
<evidence type="ECO:0000259" key="1">
    <source>
        <dbReference type="PROSITE" id="PS51644"/>
    </source>
</evidence>
<evidence type="ECO:0000313" key="3">
    <source>
        <dbReference type="Proteomes" id="UP001524586"/>
    </source>
</evidence>
<gene>
    <name evidence="2" type="ORF">NP596_10800</name>
</gene>
<keyword evidence="3" id="KW-1185">Reference proteome</keyword>
<dbReference type="Pfam" id="PF01936">
    <property type="entry name" value="NYN"/>
    <property type="match status" value="1"/>
</dbReference>
<dbReference type="InterPro" id="IPR025605">
    <property type="entry name" value="OST-HTH/LOTUS_dom"/>
</dbReference>
<protein>
    <submittedName>
        <fullName evidence="2">NYN domain-containing protein</fullName>
    </submittedName>
</protein>
<dbReference type="InterPro" id="IPR021139">
    <property type="entry name" value="NYN"/>
</dbReference>
<sequence>MQTVDRVGIFVDVENLTQWVKQDGLEQLIEELTSMGAIIVRRAYAKWTQPSLTPHQNILNRLGFELIHTFHPISGKNSADIQIVVDVMEYAWRDPDLRWIALATGDSDFSPLFRRLREMGRQVVGAGPRSALSESVKSSCSRFIYLEREKSTEKTDEATLASAFDDAADLLEKALGTFDEPANCSTLKARMLNIDSAFDEKKLGFKGFNDFVNQVDSVELHQSGKSWLVSFVNQKAFGVSSQSVNTELSNNLAPHDLVDQYRSILRNKGWRSLPLPIIEECYYRLKDLDVMTRSEMAELAIAGGEATKFTAADVKKVMSMLMKAGVITKVENQHGPDGDESYWKVASFSIEQVTFAIDRALVSRLLSGLDEFSAPLKKEGIVPLLLQRWPQGKLDMLITEARQLCRASDRNQ</sequence>
<reference evidence="2 3" key="1">
    <citation type="submission" date="2022-07" db="EMBL/GenBank/DDBJ databases">
        <title>Methylomonas rivi sp. nov., Methylomonas rosea sp. nov., Methylomonas aureus sp. nov. and Methylomonas subterranea sp. nov., four novel methanotrophs isolated from a freshwater creek and the deep terrestrial subsurface.</title>
        <authorList>
            <person name="Abin C."/>
            <person name="Sankaranarayanan K."/>
            <person name="Garner C."/>
            <person name="Sindelar R."/>
            <person name="Kotary K."/>
            <person name="Garner R."/>
            <person name="Barclay S."/>
            <person name="Lawson P."/>
            <person name="Krumholz L."/>
        </authorList>
    </citation>
    <scope>NUCLEOTIDE SEQUENCE [LARGE SCALE GENOMIC DNA]</scope>
    <source>
        <strain evidence="2 3">WSC-6</strain>
    </source>
</reference>
<evidence type="ECO:0000313" key="2">
    <source>
        <dbReference type="EMBL" id="MCQ8128946.1"/>
    </source>
</evidence>
<proteinExistence type="predicted"/>
<dbReference type="PANTHER" id="PTHR35811:SF1">
    <property type="entry name" value="HTH OST-TYPE DOMAIN-CONTAINING PROTEIN"/>
    <property type="match status" value="1"/>
</dbReference>
<dbReference type="PROSITE" id="PS51644">
    <property type="entry name" value="HTH_OST"/>
    <property type="match status" value="1"/>
</dbReference>
<dbReference type="Proteomes" id="UP001524586">
    <property type="component" value="Unassembled WGS sequence"/>
</dbReference>
<organism evidence="2 3">
    <name type="scientific">Methylomonas rivi</name>
    <dbReference type="NCBI Taxonomy" id="2952226"/>
    <lineage>
        <taxon>Bacteria</taxon>
        <taxon>Pseudomonadati</taxon>
        <taxon>Pseudomonadota</taxon>
        <taxon>Gammaproteobacteria</taxon>
        <taxon>Methylococcales</taxon>
        <taxon>Methylococcaceae</taxon>
        <taxon>Methylomonas</taxon>
    </lineage>
</organism>
<dbReference type="CDD" id="cd11297">
    <property type="entry name" value="PIN_LabA-like_N_1"/>
    <property type="match status" value="1"/>
</dbReference>